<feature type="short sequence motif" description="DGA/G" evidence="4">
    <location>
        <begin position="203"/>
        <end position="205"/>
    </location>
</feature>
<sequence length="370" mass="41244">MERPRREKFALVLQGGGALGSYQAGAYQALQQNALSFDWVAGVSIGAINGALICGNPPELRVERLRRFWNQTSSNLLGRPLAEDETSRRLFNEASAAMTAAFGVPGFFAPRSPPLLPGWPGKPSELGLYDAGSLRETLNSLVDFDLLNAGAMRYSIGAVNIQTGNFQYFDTARHRIGPEHVMASAALPPGFSPVEIAGEYYWDGGIVSNTPLQYVLDLEEDGDDYCVFQLDLFSARGELPRTLLEAAQREKDIRYSSRTRFNTDALCERRRLRAMIRKVCAKLPVELRDDADWRALSETGGESATTIVHLIHRRAAYESASRDYEFSRLTMEENWSDGRTDVEKTLNHPAWIHRRRPAGGVQVFDLTRVA</sequence>
<dbReference type="CDD" id="cd07209">
    <property type="entry name" value="Pat_hypo_Ecoli_Z1214_like"/>
    <property type="match status" value="1"/>
</dbReference>
<dbReference type="InterPro" id="IPR021095">
    <property type="entry name" value="DUF3734"/>
</dbReference>
<proteinExistence type="predicted"/>
<keyword evidence="7" id="KW-1185">Reference proteome</keyword>
<evidence type="ECO:0000256" key="3">
    <source>
        <dbReference type="ARBA" id="ARBA00023098"/>
    </source>
</evidence>
<dbReference type="RefSeq" id="WP_136497245.1">
    <property type="nucleotide sequence ID" value="NZ_CP046052.1"/>
</dbReference>
<dbReference type="Pfam" id="PF01734">
    <property type="entry name" value="Patatin"/>
    <property type="match status" value="1"/>
</dbReference>
<keyword evidence="3 4" id="KW-0443">Lipid metabolism</keyword>
<dbReference type="PANTHER" id="PTHR14226">
    <property type="entry name" value="NEUROPATHY TARGET ESTERASE/SWISS CHEESE D.MELANOGASTER"/>
    <property type="match status" value="1"/>
</dbReference>
<keyword evidence="2 4" id="KW-0442">Lipid degradation</keyword>
<protein>
    <submittedName>
        <fullName evidence="6">Patatin-like phospholipase family protein</fullName>
    </submittedName>
</protein>
<dbReference type="PANTHER" id="PTHR14226:SF57">
    <property type="entry name" value="BLR7027 PROTEIN"/>
    <property type="match status" value="1"/>
</dbReference>
<evidence type="ECO:0000256" key="4">
    <source>
        <dbReference type="PROSITE-ProRule" id="PRU01161"/>
    </source>
</evidence>
<dbReference type="AlphaFoldDB" id="A0A6B8KJ38"/>
<dbReference type="GO" id="GO:0016787">
    <property type="term" value="F:hydrolase activity"/>
    <property type="evidence" value="ECO:0007669"/>
    <property type="project" value="UniProtKB-UniRule"/>
</dbReference>
<dbReference type="GO" id="GO:0016042">
    <property type="term" value="P:lipid catabolic process"/>
    <property type="evidence" value="ECO:0007669"/>
    <property type="project" value="UniProtKB-UniRule"/>
</dbReference>
<dbReference type="SUPFAM" id="SSF52151">
    <property type="entry name" value="FabD/lysophospholipase-like"/>
    <property type="match status" value="1"/>
</dbReference>
<organism evidence="6 7">
    <name type="scientific">Methylocystis heyeri</name>
    <dbReference type="NCBI Taxonomy" id="391905"/>
    <lineage>
        <taxon>Bacteria</taxon>
        <taxon>Pseudomonadati</taxon>
        <taxon>Pseudomonadota</taxon>
        <taxon>Alphaproteobacteria</taxon>
        <taxon>Hyphomicrobiales</taxon>
        <taxon>Methylocystaceae</taxon>
        <taxon>Methylocystis</taxon>
    </lineage>
</organism>
<gene>
    <name evidence="6" type="ORF">H2LOC_018520</name>
</gene>
<feature type="active site" description="Nucleophile" evidence="4">
    <location>
        <position position="44"/>
    </location>
</feature>
<evidence type="ECO:0000256" key="1">
    <source>
        <dbReference type="ARBA" id="ARBA00022801"/>
    </source>
</evidence>
<keyword evidence="1 4" id="KW-0378">Hydrolase</keyword>
<feature type="domain" description="PNPLA" evidence="5">
    <location>
        <begin position="11"/>
        <end position="216"/>
    </location>
</feature>
<feature type="short sequence motif" description="GXGXXG" evidence="4">
    <location>
        <begin position="15"/>
        <end position="20"/>
    </location>
</feature>
<dbReference type="Proteomes" id="UP000309061">
    <property type="component" value="Chromosome"/>
</dbReference>
<feature type="active site" description="Proton acceptor" evidence="4">
    <location>
        <position position="203"/>
    </location>
</feature>
<dbReference type="KEGG" id="mhey:H2LOC_018520"/>
<dbReference type="InterPro" id="IPR016035">
    <property type="entry name" value="Acyl_Trfase/lysoPLipase"/>
</dbReference>
<dbReference type="EMBL" id="CP046052">
    <property type="protein sequence ID" value="QGM47519.1"/>
    <property type="molecule type" value="Genomic_DNA"/>
</dbReference>
<name>A0A6B8KJ38_9HYPH</name>
<dbReference type="PROSITE" id="PS51635">
    <property type="entry name" value="PNPLA"/>
    <property type="match status" value="1"/>
</dbReference>
<reference evidence="6 7" key="1">
    <citation type="submission" date="2019-11" db="EMBL/GenBank/DDBJ databases">
        <title>The genome sequence of Methylocystis heyeri.</title>
        <authorList>
            <person name="Oshkin I.Y."/>
            <person name="Miroshnikov K."/>
            <person name="Dedysh S.N."/>
        </authorList>
    </citation>
    <scope>NUCLEOTIDE SEQUENCE [LARGE SCALE GENOMIC DNA]</scope>
    <source>
        <strain evidence="6 7">H2</strain>
    </source>
</reference>
<feature type="short sequence motif" description="GXSXG" evidence="4">
    <location>
        <begin position="42"/>
        <end position="46"/>
    </location>
</feature>
<accession>A0A6B8KJ38</accession>
<dbReference type="Pfam" id="PF12536">
    <property type="entry name" value="DUF3734"/>
    <property type="match status" value="1"/>
</dbReference>
<evidence type="ECO:0000313" key="7">
    <source>
        <dbReference type="Proteomes" id="UP000309061"/>
    </source>
</evidence>
<evidence type="ECO:0000259" key="5">
    <source>
        <dbReference type="PROSITE" id="PS51635"/>
    </source>
</evidence>
<dbReference type="Gene3D" id="3.40.1090.10">
    <property type="entry name" value="Cytosolic phospholipase A2 catalytic domain"/>
    <property type="match status" value="2"/>
</dbReference>
<evidence type="ECO:0000256" key="2">
    <source>
        <dbReference type="ARBA" id="ARBA00022963"/>
    </source>
</evidence>
<dbReference type="InterPro" id="IPR050301">
    <property type="entry name" value="NTE"/>
</dbReference>
<evidence type="ECO:0000313" key="6">
    <source>
        <dbReference type="EMBL" id="QGM47519.1"/>
    </source>
</evidence>
<dbReference type="OrthoDB" id="9807112at2"/>
<dbReference type="InterPro" id="IPR002641">
    <property type="entry name" value="PNPLA_dom"/>
</dbReference>